<dbReference type="PROSITE" id="PS51257">
    <property type="entry name" value="PROKAR_LIPOPROTEIN"/>
    <property type="match status" value="1"/>
</dbReference>
<proteinExistence type="predicted"/>
<keyword evidence="2" id="KW-1133">Transmembrane helix</keyword>
<name>A0A163K4D2_ABSGL</name>
<accession>A0A163K4D2</accession>
<feature type="compositionally biased region" description="Low complexity" evidence="1">
    <location>
        <begin position="437"/>
        <end position="448"/>
    </location>
</feature>
<dbReference type="Gene3D" id="1.20.140.150">
    <property type="match status" value="1"/>
</dbReference>
<evidence type="ECO:0000256" key="1">
    <source>
        <dbReference type="SAM" id="MobiDB-lite"/>
    </source>
</evidence>
<evidence type="ECO:0000313" key="3">
    <source>
        <dbReference type="EMBL" id="SAM06406.1"/>
    </source>
</evidence>
<dbReference type="Proteomes" id="UP000078561">
    <property type="component" value="Unassembled WGS sequence"/>
</dbReference>
<evidence type="ECO:0000256" key="2">
    <source>
        <dbReference type="SAM" id="Phobius"/>
    </source>
</evidence>
<sequence>MATYKRSSYDLFIHKVLLPNLRTILLVLAVVALGCGSWLETNPSSDCGFQSSLAVFEVSIYQNISDRYALTPTSVTFGLWKHCFYYAQNCTCTPITLGYEIDAEQTIFAATNNQTMPTIDKSHSSSYIRLIPLIMALVLSAVSFAYSLIANRSVSRPLLFWINGVIALVAAALVALAFGYTYQTYRSSIFKACQAVNMQSVRCASLAPKLEVILLAVALGLLVLASLLFGCVRKSNIGDTVTHEIYIDETVPSSKRQSGFLQSIQRNSKLMKSSSHLSESSSASKEPAMYGISNDDSLEAWRDVAILDGQQQQQYHHELGAIPLRPPPATAGRRSNEYAYKSPANHYDRQISSPNPRARGNSLTPPSPSSPYNSSDEKHYRQRQGSSSSRSSNSRQQQQQQQHHHYPQHYDLPSDSNELLPPTLPFAHQQQQRRRTSSSSSPHNQPRPASHASGNTFGANEMLMDDSSSPLSSTYTLDHHHHHQQRQYSDASSMPLSYQSDSRDSICFTPTFNDRSSSGISTPPRRTSSPTLMDHHHQQRRRQPSHEIPTLQTPPSARHPLNHKVIKDERIGAYFHQHQPDRNNSS</sequence>
<feature type="compositionally biased region" description="Polar residues" evidence="1">
    <location>
        <begin position="486"/>
        <end position="500"/>
    </location>
</feature>
<feature type="compositionally biased region" description="Low complexity" evidence="1">
    <location>
        <begin position="383"/>
        <end position="401"/>
    </location>
</feature>
<reference evidence="3" key="1">
    <citation type="submission" date="2016-04" db="EMBL/GenBank/DDBJ databases">
        <authorList>
            <person name="Evans L.H."/>
            <person name="Alamgir A."/>
            <person name="Owens N."/>
            <person name="Weber N.D."/>
            <person name="Virtaneva K."/>
            <person name="Barbian K."/>
            <person name="Babar A."/>
            <person name="Rosenke K."/>
        </authorList>
    </citation>
    <scope>NUCLEOTIDE SEQUENCE [LARGE SCALE GENOMIC DNA]</scope>
    <source>
        <strain evidence="3">CBS 101.48</strain>
    </source>
</reference>
<feature type="transmembrane region" description="Helical" evidence="2">
    <location>
        <begin position="158"/>
        <end position="180"/>
    </location>
</feature>
<organism evidence="3">
    <name type="scientific">Absidia glauca</name>
    <name type="common">Pin mould</name>
    <dbReference type="NCBI Taxonomy" id="4829"/>
    <lineage>
        <taxon>Eukaryota</taxon>
        <taxon>Fungi</taxon>
        <taxon>Fungi incertae sedis</taxon>
        <taxon>Mucoromycota</taxon>
        <taxon>Mucoromycotina</taxon>
        <taxon>Mucoromycetes</taxon>
        <taxon>Mucorales</taxon>
        <taxon>Cunninghamellaceae</taxon>
        <taxon>Absidia</taxon>
    </lineage>
</organism>
<protein>
    <submittedName>
        <fullName evidence="3">Uncharacterized protein</fullName>
    </submittedName>
</protein>
<keyword evidence="2" id="KW-0812">Transmembrane</keyword>
<evidence type="ECO:0000313" key="4">
    <source>
        <dbReference type="Proteomes" id="UP000078561"/>
    </source>
</evidence>
<feature type="transmembrane region" description="Helical" evidence="2">
    <location>
        <begin position="126"/>
        <end position="146"/>
    </location>
</feature>
<keyword evidence="4" id="KW-1185">Reference proteome</keyword>
<dbReference type="EMBL" id="LT554591">
    <property type="protein sequence ID" value="SAM06406.1"/>
    <property type="molecule type" value="Genomic_DNA"/>
</dbReference>
<keyword evidence="2" id="KW-0472">Membrane</keyword>
<gene>
    <name evidence="3" type="primary">ABSGL_12295.1 scaffold 12745</name>
</gene>
<feature type="transmembrane region" description="Helical" evidence="2">
    <location>
        <begin position="21"/>
        <end position="39"/>
    </location>
</feature>
<feature type="transmembrane region" description="Helical" evidence="2">
    <location>
        <begin position="212"/>
        <end position="232"/>
    </location>
</feature>
<dbReference type="AlphaFoldDB" id="A0A163K4D2"/>
<dbReference type="InParanoid" id="A0A163K4D2"/>
<feature type="compositionally biased region" description="Polar residues" evidence="1">
    <location>
        <begin position="508"/>
        <end position="531"/>
    </location>
</feature>
<feature type="region of interest" description="Disordered" evidence="1">
    <location>
        <begin position="343"/>
        <end position="586"/>
    </location>
</feature>
<dbReference type="OrthoDB" id="2262162at2759"/>